<proteinExistence type="predicted"/>
<dbReference type="PANTHER" id="PTHR40547">
    <property type="entry name" value="SLL0298 PROTEIN"/>
    <property type="match status" value="1"/>
</dbReference>
<feature type="transmembrane region" description="Helical" evidence="2">
    <location>
        <begin position="45"/>
        <end position="64"/>
    </location>
</feature>
<feature type="domain" description="DUF2062" evidence="3">
    <location>
        <begin position="27"/>
        <end position="172"/>
    </location>
</feature>
<keyword evidence="5" id="KW-1185">Reference proteome</keyword>
<accession>A0A3L7JLK2</accession>
<dbReference type="Proteomes" id="UP000281094">
    <property type="component" value="Unassembled WGS sequence"/>
</dbReference>
<keyword evidence="2" id="KW-0812">Transmembrane</keyword>
<evidence type="ECO:0000259" key="3">
    <source>
        <dbReference type="Pfam" id="PF09835"/>
    </source>
</evidence>
<gene>
    <name evidence="4" type="ORF">D8780_04590</name>
</gene>
<evidence type="ECO:0000256" key="2">
    <source>
        <dbReference type="SAM" id="Phobius"/>
    </source>
</evidence>
<keyword evidence="2" id="KW-1133">Transmembrane helix</keyword>
<comment type="caution">
    <text evidence="4">The sequence shown here is derived from an EMBL/GenBank/DDBJ whole genome shotgun (WGS) entry which is preliminary data.</text>
</comment>
<dbReference type="PANTHER" id="PTHR40547:SF1">
    <property type="entry name" value="SLL0298 PROTEIN"/>
    <property type="match status" value="1"/>
</dbReference>
<evidence type="ECO:0000313" key="5">
    <source>
        <dbReference type="Proteomes" id="UP000281094"/>
    </source>
</evidence>
<dbReference type="AlphaFoldDB" id="A0A3L7JLK2"/>
<dbReference type="RefSeq" id="WP_121646366.1">
    <property type="nucleotide sequence ID" value="NZ_RCWN01000001.1"/>
</dbReference>
<feature type="transmembrane region" description="Helical" evidence="2">
    <location>
        <begin position="143"/>
        <end position="164"/>
    </location>
</feature>
<evidence type="ECO:0000313" key="4">
    <source>
        <dbReference type="EMBL" id="RLQ89402.1"/>
    </source>
</evidence>
<evidence type="ECO:0000256" key="1">
    <source>
        <dbReference type="SAM" id="MobiDB-lite"/>
    </source>
</evidence>
<dbReference type="InterPro" id="IPR018639">
    <property type="entry name" value="DUF2062"/>
</dbReference>
<name>A0A3L7JLK2_9HYPH</name>
<feature type="region of interest" description="Disordered" evidence="1">
    <location>
        <begin position="179"/>
        <end position="198"/>
    </location>
</feature>
<organism evidence="4 5">
    <name type="scientific">Notoacmeibacter ruber</name>
    <dbReference type="NCBI Taxonomy" id="2670375"/>
    <lineage>
        <taxon>Bacteria</taxon>
        <taxon>Pseudomonadati</taxon>
        <taxon>Pseudomonadota</taxon>
        <taxon>Alphaproteobacteria</taxon>
        <taxon>Hyphomicrobiales</taxon>
        <taxon>Notoacmeibacteraceae</taxon>
        <taxon>Notoacmeibacter</taxon>
    </lineage>
</organism>
<keyword evidence="2" id="KW-0472">Membrane</keyword>
<protein>
    <submittedName>
        <fullName evidence="4">DUF2062 domain-containing protein</fullName>
    </submittedName>
</protein>
<dbReference type="Pfam" id="PF09835">
    <property type="entry name" value="DUF2062"/>
    <property type="match status" value="1"/>
</dbReference>
<reference evidence="4 5" key="1">
    <citation type="submission" date="2018-10" db="EMBL/GenBank/DDBJ databases">
        <title>Notoacmeibacter sp. M2BS9Y-3-1, whole genome shotgun sequence.</title>
        <authorList>
            <person name="Tuo L."/>
        </authorList>
    </citation>
    <scope>NUCLEOTIDE SEQUENCE [LARGE SCALE GENOMIC DNA]</scope>
    <source>
        <strain evidence="4 5">M2BS9Y-3-1</strain>
    </source>
</reference>
<sequence>MLFRRRSEETGWTRFRIAVWPRRSWSRSIAYFTKRVLRLSGSPHAIAAGVAAGVLTSFTPYLGFHIIGAAALAWLIGGNVIASAIGTFAGNPLTFPLIWATTLETGRYMLGYHATTSDRWIGKRLMHMEFDALWQPLLKPMTIGGLIWGTVAALTTYALLRGSIAAFQQQRRRRLVERAKARARQAQSASRQDGVLTA</sequence>
<dbReference type="EMBL" id="RCWN01000001">
    <property type="protein sequence ID" value="RLQ89402.1"/>
    <property type="molecule type" value="Genomic_DNA"/>
</dbReference>